<evidence type="ECO:0000313" key="1">
    <source>
        <dbReference type="EMBL" id="APZ82668.1"/>
    </source>
</evidence>
<sequence>MKNKMEFDLKWVCLCGKENTNTLDHLKKVGPSHTGIRCPACGEKMMVSIRVEVEEFSKWLSNNPRP</sequence>
<evidence type="ECO:0000313" key="2">
    <source>
        <dbReference type="Proteomes" id="UP000221795"/>
    </source>
</evidence>
<organismHost>
    <name type="scientific">Bacillus subtilis</name>
    <dbReference type="NCBI Taxonomy" id="1423"/>
</organismHost>
<accession>A0A217ERD5</accession>
<proteinExistence type="predicted"/>
<organism evidence="1 2">
    <name type="scientific">Bacillus phage vB_BsuM-Goe3</name>
    <dbReference type="NCBI Taxonomy" id="1933063"/>
    <lineage>
        <taxon>Viruses</taxon>
        <taxon>Duplodnaviria</taxon>
        <taxon>Heunggongvirae</taxon>
        <taxon>Uroviricota</taxon>
        <taxon>Caudoviricetes</taxon>
        <taxon>Herelleviridae</taxon>
        <taxon>Bastillevirinae</taxon>
        <taxon>Grisebachstrassevirus</taxon>
        <taxon>Grisebachstrassevirus goe3</taxon>
    </lineage>
</organism>
<keyword evidence="2" id="KW-1185">Reference proteome</keyword>
<dbReference type="Proteomes" id="UP000221795">
    <property type="component" value="Segment"/>
</dbReference>
<reference evidence="1" key="1">
    <citation type="journal article" date="2017" name="Viruses">
        <title>Characterization of Bacillus subtilis Viruses vB_BsuM-Goe2 and vB_BsuM-Goe3.</title>
        <authorList>
            <person name="Willms I.M."/>
            <person name="Hoppert M."/>
            <person name="Hertel R."/>
        </authorList>
    </citation>
    <scope>NUCLEOTIDE SEQUENCE [LARGE SCALE GENOMIC DNA]</scope>
</reference>
<gene>
    <name evidence="1" type="ORF">Goe3_c20700</name>
</gene>
<name>A0A217ERD5_BPGO3</name>
<protein>
    <submittedName>
        <fullName evidence="1">Uncharacterized protein</fullName>
    </submittedName>
</protein>
<dbReference type="EMBL" id="KY368640">
    <property type="protein sequence ID" value="APZ82668.1"/>
    <property type="molecule type" value="Genomic_DNA"/>
</dbReference>